<dbReference type="EMBL" id="MCFL01000003">
    <property type="protein sequence ID" value="ORZ40489.1"/>
    <property type="molecule type" value="Genomic_DNA"/>
</dbReference>
<feature type="compositionally biased region" description="Low complexity" evidence="1">
    <location>
        <begin position="585"/>
        <end position="611"/>
    </location>
</feature>
<accession>A0A1Y2I170</accession>
<feature type="compositionally biased region" description="Low complexity" evidence="1">
    <location>
        <begin position="634"/>
        <end position="703"/>
    </location>
</feature>
<feature type="compositionally biased region" description="Polar residues" evidence="1">
    <location>
        <begin position="546"/>
        <end position="579"/>
    </location>
</feature>
<evidence type="ECO:0000256" key="2">
    <source>
        <dbReference type="SAM" id="SignalP"/>
    </source>
</evidence>
<dbReference type="Proteomes" id="UP000193411">
    <property type="component" value="Unassembled WGS sequence"/>
</dbReference>
<feature type="region of interest" description="Disordered" evidence="1">
    <location>
        <begin position="627"/>
        <end position="703"/>
    </location>
</feature>
<organism evidence="3 4">
    <name type="scientific">Catenaria anguillulae PL171</name>
    <dbReference type="NCBI Taxonomy" id="765915"/>
    <lineage>
        <taxon>Eukaryota</taxon>
        <taxon>Fungi</taxon>
        <taxon>Fungi incertae sedis</taxon>
        <taxon>Blastocladiomycota</taxon>
        <taxon>Blastocladiomycetes</taxon>
        <taxon>Blastocladiales</taxon>
        <taxon>Catenariaceae</taxon>
        <taxon>Catenaria</taxon>
    </lineage>
</organism>
<feature type="region of interest" description="Disordered" evidence="1">
    <location>
        <begin position="753"/>
        <end position="864"/>
    </location>
</feature>
<name>A0A1Y2I170_9FUNG</name>
<dbReference type="STRING" id="765915.A0A1Y2I170"/>
<feature type="signal peptide" evidence="2">
    <location>
        <begin position="1"/>
        <end position="31"/>
    </location>
</feature>
<dbReference type="AlphaFoldDB" id="A0A1Y2I170"/>
<dbReference type="PANTHER" id="PTHR24041:SF30">
    <property type="entry name" value="MUCIN-3A"/>
    <property type="match status" value="1"/>
</dbReference>
<dbReference type="InterPro" id="IPR052504">
    <property type="entry name" value="Mucin_signaling_protection"/>
</dbReference>
<feature type="compositionally biased region" description="Low complexity" evidence="1">
    <location>
        <begin position="832"/>
        <end position="864"/>
    </location>
</feature>
<evidence type="ECO:0000313" key="3">
    <source>
        <dbReference type="EMBL" id="ORZ40489.1"/>
    </source>
</evidence>
<proteinExistence type="predicted"/>
<feature type="region of interest" description="Disordered" evidence="1">
    <location>
        <begin position="991"/>
        <end position="1023"/>
    </location>
</feature>
<dbReference type="OrthoDB" id="5579373at2759"/>
<feature type="region of interest" description="Disordered" evidence="1">
    <location>
        <begin position="245"/>
        <end position="265"/>
    </location>
</feature>
<comment type="caution">
    <text evidence="3">The sequence shown here is derived from an EMBL/GenBank/DDBJ whole genome shotgun (WGS) entry which is preliminary data.</text>
</comment>
<reference evidence="3 4" key="1">
    <citation type="submission" date="2016-07" db="EMBL/GenBank/DDBJ databases">
        <title>Pervasive Adenine N6-methylation of Active Genes in Fungi.</title>
        <authorList>
            <consortium name="DOE Joint Genome Institute"/>
            <person name="Mondo S.J."/>
            <person name="Dannebaum R.O."/>
            <person name="Kuo R.C."/>
            <person name="Labutti K."/>
            <person name="Haridas S."/>
            <person name="Kuo A."/>
            <person name="Salamov A."/>
            <person name="Ahrendt S.R."/>
            <person name="Lipzen A."/>
            <person name="Sullivan W."/>
            <person name="Andreopoulos W.B."/>
            <person name="Clum A."/>
            <person name="Lindquist E."/>
            <person name="Daum C."/>
            <person name="Ramamoorthy G.K."/>
            <person name="Gryganskyi A."/>
            <person name="Culley D."/>
            <person name="Magnuson J.K."/>
            <person name="James T.Y."/>
            <person name="O'Malley M.A."/>
            <person name="Stajich J.E."/>
            <person name="Spatafora J.W."/>
            <person name="Visel A."/>
            <person name="Grigoriev I.V."/>
        </authorList>
    </citation>
    <scope>NUCLEOTIDE SEQUENCE [LARGE SCALE GENOMIC DNA]</scope>
    <source>
        <strain evidence="3 4">PL171</strain>
    </source>
</reference>
<gene>
    <name evidence="3" type="ORF">BCR44DRAFT_1457804</name>
</gene>
<feature type="compositionally biased region" description="Polar residues" evidence="1">
    <location>
        <begin position="762"/>
        <end position="771"/>
    </location>
</feature>
<evidence type="ECO:0000313" key="4">
    <source>
        <dbReference type="Proteomes" id="UP000193411"/>
    </source>
</evidence>
<keyword evidence="2" id="KW-0732">Signal</keyword>
<feature type="region of interest" description="Disordered" evidence="1">
    <location>
        <begin position="545"/>
        <end position="615"/>
    </location>
</feature>
<sequence length="1050" mass="115863">MGRPARPLNNPVLLLILLAGLLSLTSSSTHAAPVGPLLTLPPFQSGTCGPPAAYEATMLAVFDIKPATRQQHYQLVYDAAAEFNLCGQRRFAAFVAQIAYETDKLTDFEDLKWFQQSAGALVLQSKYWKPILEWLAASNPSIARELRNDFGRTDKVAKDIMMRPTVMYRVAGWWFTTGAARHIDADCRLMTQYADRLRGDFGWQDAEMLDAISFCVHATTILPPGNGARRDYAEDAFKAFGRVPVPTSTTSTSSRPTSTTSTTASVVSSSVRTSTTTLASSLHGVIAGSKLQDHINVLIAEHNRDHINGAELLECAHVGYDLYHNKLHRGHYIIDCDHDHELFYRNNIVKWRLNLANHQLDAQQCSDDWYCNRSTRYGHVDPSRRYRNQSVDLGLARHWHAVSSRLANNHFGDGYDTHIEWRLKHKVLDSGAHHHFDCSGCVPLNDYIDDFGTDIDHVHERFNHNHGGANLRFHVYRAIQLDRDNHNRDGRIHLDCDDRGAHCNDHRQSHDDQLDGGNVYVYDQLCTSVNDDECGRDEHERYIFESNDQTITTSRPASPTETDTSISTDVVTPTWPTEPSRTHVATETASSTSGAGTTPTITEPTATSTAGDVTRATSSSIVASTFTSTDQIESTPTFDAPSSSSSPLATPTTSTVEETTATASETTTVSEPSETISTSSSSDPLPTSSDASTTTTSTQSGSTSEMTFVHLPADFHWYKHGFKCDCQWFVMDELDLHLRPQLTISLNLQSRQAPELQRAKHPSTTSNQAEPSTTVSTETPSSTTTSQDSATTTSVRSTLPLTTTSQDTLTDITSAETTETPSPSQATTTADPATTSLPTVTTSTSSAVDSTTPTSTATEATSSSAVGMRSFTGMPIHGADHVLDICRTYEANYPRVCCADEFRAIHDVKHNRGLVHDHEWTDIPRNLDHIDIHHTNVERLTVHHKPDTNYHTCHLFKHTNQHSLSTVHELRHGNQHKFNCARADSGVWPSPKTDPVDFANHNSDDPASRARVRNASSEVYGNGDDDIGFSADGRWILRAAAASRRLRQPR</sequence>
<evidence type="ECO:0000256" key="1">
    <source>
        <dbReference type="SAM" id="MobiDB-lite"/>
    </source>
</evidence>
<feature type="compositionally biased region" description="Low complexity" evidence="1">
    <location>
        <begin position="772"/>
        <end position="824"/>
    </location>
</feature>
<dbReference type="PANTHER" id="PTHR24041">
    <property type="entry name" value="MUCIN"/>
    <property type="match status" value="1"/>
</dbReference>
<keyword evidence="4" id="KW-1185">Reference proteome</keyword>
<feature type="chain" id="PRO_5012779301" evidence="2">
    <location>
        <begin position="32"/>
        <end position="1050"/>
    </location>
</feature>
<protein>
    <submittedName>
        <fullName evidence="3">Uncharacterized protein</fullName>
    </submittedName>
</protein>